<evidence type="ECO:0000313" key="1">
    <source>
        <dbReference type="Proteomes" id="UP000095283"/>
    </source>
</evidence>
<name>A0A1I7X3G8_HETBA</name>
<organism evidence="1 2">
    <name type="scientific">Heterorhabditis bacteriophora</name>
    <name type="common">Entomopathogenic nematode worm</name>
    <dbReference type="NCBI Taxonomy" id="37862"/>
    <lineage>
        <taxon>Eukaryota</taxon>
        <taxon>Metazoa</taxon>
        <taxon>Ecdysozoa</taxon>
        <taxon>Nematoda</taxon>
        <taxon>Chromadorea</taxon>
        <taxon>Rhabditida</taxon>
        <taxon>Rhabditina</taxon>
        <taxon>Rhabditomorpha</taxon>
        <taxon>Strongyloidea</taxon>
        <taxon>Heterorhabditidae</taxon>
        <taxon>Heterorhabditis</taxon>
    </lineage>
</organism>
<proteinExistence type="predicted"/>
<dbReference type="WBParaSite" id="Hba_11965">
    <property type="protein sequence ID" value="Hba_11965"/>
    <property type="gene ID" value="Hba_11965"/>
</dbReference>
<evidence type="ECO:0000313" key="2">
    <source>
        <dbReference type="WBParaSite" id="Hba_11965"/>
    </source>
</evidence>
<protein>
    <submittedName>
        <fullName evidence="2">Uncharacterized protein</fullName>
    </submittedName>
</protein>
<reference evidence="2" key="1">
    <citation type="submission" date="2016-11" db="UniProtKB">
        <authorList>
            <consortium name="WormBaseParasite"/>
        </authorList>
    </citation>
    <scope>IDENTIFICATION</scope>
</reference>
<dbReference type="Proteomes" id="UP000095283">
    <property type="component" value="Unplaced"/>
</dbReference>
<keyword evidence="1" id="KW-1185">Reference proteome</keyword>
<dbReference type="AlphaFoldDB" id="A0A1I7X3G8"/>
<sequence length="62" mass="7461">MPTDNQEAPVPDLVDENIYMNKEKPRCEWPNRNKRLTFGQRRTWEVITNGSSQEKRYPIKRV</sequence>
<accession>A0A1I7X3G8</accession>